<dbReference type="InterPro" id="IPR058240">
    <property type="entry name" value="rSAM_sf"/>
</dbReference>
<dbReference type="SUPFAM" id="SSF102114">
    <property type="entry name" value="Radical SAM enzymes"/>
    <property type="match status" value="1"/>
</dbReference>
<sequence>MIGFPTETRELAFDTIHLNREFATDGRNMNTYVPYHGTPMRDMAEKMGYIDPDTIVTFWGRFSHLHMPQFSKEAIEGVRRCFVPYVLLEKRTDGPRSSRPRN</sequence>
<evidence type="ECO:0000313" key="1">
    <source>
        <dbReference type="EMBL" id="VFJ48473.1"/>
    </source>
</evidence>
<protein>
    <submittedName>
        <fullName evidence="1">Uncharacterized protein</fullName>
    </submittedName>
</protein>
<dbReference type="EMBL" id="CAADEX010000020">
    <property type="protein sequence ID" value="VFJ48473.1"/>
    <property type="molecule type" value="Genomic_DNA"/>
</dbReference>
<proteinExistence type="predicted"/>
<dbReference type="AlphaFoldDB" id="A0A450S953"/>
<name>A0A450S953_9GAMM</name>
<organism evidence="1">
    <name type="scientific">Candidatus Kentrum sp. DK</name>
    <dbReference type="NCBI Taxonomy" id="2126562"/>
    <lineage>
        <taxon>Bacteria</taxon>
        <taxon>Pseudomonadati</taxon>
        <taxon>Pseudomonadota</taxon>
        <taxon>Gammaproteobacteria</taxon>
        <taxon>Candidatus Kentrum</taxon>
    </lineage>
</organism>
<reference evidence="1" key="1">
    <citation type="submission" date="2019-02" db="EMBL/GenBank/DDBJ databases">
        <authorList>
            <person name="Gruber-Vodicka R. H."/>
            <person name="Seah K. B. B."/>
        </authorList>
    </citation>
    <scope>NUCLEOTIDE SEQUENCE</scope>
    <source>
        <strain evidence="1">BECK_DK47</strain>
    </source>
</reference>
<accession>A0A450S953</accession>
<dbReference type="Gene3D" id="3.30.750.200">
    <property type="match status" value="1"/>
</dbReference>
<gene>
    <name evidence="1" type="ORF">BECKDK2373B_GA0170837_102064</name>
</gene>